<feature type="region of interest" description="Disordered" evidence="1">
    <location>
        <begin position="1"/>
        <end position="20"/>
    </location>
</feature>
<organism evidence="2 3">
    <name type="scientific">Methylobacterium oryzihabitans</name>
    <dbReference type="NCBI Taxonomy" id="2499852"/>
    <lineage>
        <taxon>Bacteria</taxon>
        <taxon>Pseudomonadati</taxon>
        <taxon>Pseudomonadota</taxon>
        <taxon>Alphaproteobacteria</taxon>
        <taxon>Hyphomicrobiales</taxon>
        <taxon>Methylobacteriaceae</taxon>
        <taxon>Methylobacterium</taxon>
    </lineage>
</organism>
<name>A0A3S2YUX4_9HYPH</name>
<reference evidence="2 3" key="1">
    <citation type="submission" date="2019-01" db="EMBL/GenBank/DDBJ databases">
        <authorList>
            <person name="Chen W.-M."/>
        </authorList>
    </citation>
    <scope>NUCLEOTIDE SEQUENCE [LARGE SCALE GENOMIC DNA]</scope>
    <source>
        <strain evidence="2 3">TER-1</strain>
    </source>
</reference>
<protein>
    <submittedName>
        <fullName evidence="2">Uncharacterized protein</fullName>
    </submittedName>
</protein>
<evidence type="ECO:0000256" key="1">
    <source>
        <dbReference type="SAM" id="MobiDB-lite"/>
    </source>
</evidence>
<dbReference type="EMBL" id="SACP01000005">
    <property type="protein sequence ID" value="RVU19823.1"/>
    <property type="molecule type" value="Genomic_DNA"/>
</dbReference>
<dbReference type="Proteomes" id="UP000286997">
    <property type="component" value="Unassembled WGS sequence"/>
</dbReference>
<comment type="caution">
    <text evidence="2">The sequence shown here is derived from an EMBL/GenBank/DDBJ whole genome shotgun (WGS) entry which is preliminary data.</text>
</comment>
<keyword evidence="3" id="KW-1185">Reference proteome</keyword>
<evidence type="ECO:0000313" key="3">
    <source>
        <dbReference type="Proteomes" id="UP000286997"/>
    </source>
</evidence>
<sequence length="113" mass="12359">MRVPIRQMNGRSHRVSASGNRGEIDVAIVPPADAAVNETEFLKNVLREMILLRRPAMRGNIVPTPLTTRVSERARRECPAIDGSEPPLVRFIEPAAAAASGFGQRSKACRGDR</sequence>
<accession>A0A3S2YUX4</accession>
<proteinExistence type="predicted"/>
<evidence type="ECO:0000313" key="2">
    <source>
        <dbReference type="EMBL" id="RVU19823.1"/>
    </source>
</evidence>
<dbReference type="AlphaFoldDB" id="A0A3S2YUX4"/>
<gene>
    <name evidence="2" type="ORF">EOE48_07735</name>
</gene>